<dbReference type="Proteomes" id="UP000180098">
    <property type="component" value="Unassembled WGS sequence"/>
</dbReference>
<keyword evidence="5" id="KW-1185">Reference proteome</keyword>
<dbReference type="Pfam" id="PF03711">
    <property type="entry name" value="OKR_DC_1_C"/>
    <property type="match status" value="1"/>
</dbReference>
<dbReference type="PANTHER" id="PTHR43277">
    <property type="entry name" value="ARGININE DECARBOXYLASE"/>
    <property type="match status" value="1"/>
</dbReference>
<dbReference type="SUPFAM" id="SSF55904">
    <property type="entry name" value="Ornithine decarboxylase C-terminal domain"/>
    <property type="match status" value="1"/>
</dbReference>
<dbReference type="InterPro" id="IPR008286">
    <property type="entry name" value="Prn/Lys/Arg_de-COase_C"/>
</dbReference>
<evidence type="ECO:0000256" key="1">
    <source>
        <dbReference type="ARBA" id="ARBA00001933"/>
    </source>
</evidence>
<evidence type="ECO:0000313" key="4">
    <source>
        <dbReference type="EMBL" id="OIJ11418.1"/>
    </source>
</evidence>
<gene>
    <name evidence="4" type="ORF">BKP35_12330</name>
</gene>
<evidence type="ECO:0000313" key="5">
    <source>
        <dbReference type="Proteomes" id="UP000180098"/>
    </source>
</evidence>
<protein>
    <recommendedName>
        <fullName evidence="3">Orn/Lys/Arg decarboxylase C-terminal domain-containing protein</fullName>
    </recommendedName>
</protein>
<dbReference type="AlphaFoldDB" id="A0A1S2LFY3"/>
<dbReference type="InterPro" id="IPR052357">
    <property type="entry name" value="Orn_Lys_Arg_decarboxylase-I"/>
</dbReference>
<accession>A0A1S2LFY3</accession>
<dbReference type="PANTHER" id="PTHR43277:SF3">
    <property type="entry name" value="DECARBOXYLASE, PUTATIVE-RELATED"/>
    <property type="match status" value="1"/>
</dbReference>
<comment type="cofactor">
    <cofactor evidence="1">
        <name>pyridoxal 5'-phosphate</name>
        <dbReference type="ChEBI" id="CHEBI:597326"/>
    </cofactor>
</comment>
<dbReference type="InterPro" id="IPR036633">
    <property type="entry name" value="Prn/Lys/Arg_de-COase_C_sf"/>
</dbReference>
<reference evidence="4 5" key="1">
    <citation type="submission" date="2016-10" db="EMBL/GenBank/DDBJ databases">
        <title>Draft genome sequences of four alkaliphilic bacteria belonging to the Anaerobacillus genus.</title>
        <authorList>
            <person name="Bassil N.M."/>
            <person name="Lloyd J.R."/>
        </authorList>
    </citation>
    <scope>NUCLEOTIDE SEQUENCE [LARGE SCALE GENOMIC DNA]</scope>
    <source>
        <strain evidence="4 5">DSM 15340</strain>
    </source>
</reference>
<keyword evidence="2" id="KW-0663">Pyridoxal phosphate</keyword>
<sequence length="135" mass="15518">MADQFNILFVMPLIITEDLYSITEKIKQVLIKFPINKRLDKIDTEFKTKVSNLELSYRRMEETKKETVALQKSIGKIISEEIIPYPPGIPILLSGEKIEDEHIKLLVVLKRAGAHFQGNDVFENGVKVFKSRNDS</sequence>
<dbReference type="Gene3D" id="3.90.100.10">
    <property type="entry name" value="Orn/Lys/Arg decarboxylase, C-terminal domain"/>
    <property type="match status" value="1"/>
</dbReference>
<dbReference type="EMBL" id="MLQQ01000028">
    <property type="protein sequence ID" value="OIJ11418.1"/>
    <property type="molecule type" value="Genomic_DNA"/>
</dbReference>
<dbReference type="GO" id="GO:0003824">
    <property type="term" value="F:catalytic activity"/>
    <property type="evidence" value="ECO:0007669"/>
    <property type="project" value="InterPro"/>
</dbReference>
<dbReference type="RefSeq" id="WP_071313663.1">
    <property type="nucleotide sequence ID" value="NZ_MLQQ01000028.1"/>
</dbReference>
<comment type="caution">
    <text evidence="4">The sequence shown here is derived from an EMBL/GenBank/DDBJ whole genome shotgun (WGS) entry which is preliminary data.</text>
</comment>
<evidence type="ECO:0000256" key="2">
    <source>
        <dbReference type="ARBA" id="ARBA00022898"/>
    </source>
</evidence>
<organism evidence="4 5">
    <name type="scientific">Anaerobacillus arseniciselenatis</name>
    <dbReference type="NCBI Taxonomy" id="85682"/>
    <lineage>
        <taxon>Bacteria</taxon>
        <taxon>Bacillati</taxon>
        <taxon>Bacillota</taxon>
        <taxon>Bacilli</taxon>
        <taxon>Bacillales</taxon>
        <taxon>Bacillaceae</taxon>
        <taxon>Anaerobacillus</taxon>
    </lineage>
</organism>
<proteinExistence type="predicted"/>
<evidence type="ECO:0000259" key="3">
    <source>
        <dbReference type="Pfam" id="PF03711"/>
    </source>
</evidence>
<feature type="domain" description="Orn/Lys/Arg decarboxylase C-terminal" evidence="3">
    <location>
        <begin position="19"/>
        <end position="126"/>
    </location>
</feature>
<name>A0A1S2LFY3_9BACI</name>